<keyword evidence="3" id="KW-1185">Reference proteome</keyword>
<organism evidence="2 3">
    <name type="scientific">Candolleomyces eurysporus</name>
    <dbReference type="NCBI Taxonomy" id="2828524"/>
    <lineage>
        <taxon>Eukaryota</taxon>
        <taxon>Fungi</taxon>
        <taxon>Dikarya</taxon>
        <taxon>Basidiomycota</taxon>
        <taxon>Agaricomycotina</taxon>
        <taxon>Agaricomycetes</taxon>
        <taxon>Agaricomycetidae</taxon>
        <taxon>Agaricales</taxon>
        <taxon>Agaricineae</taxon>
        <taxon>Psathyrellaceae</taxon>
        <taxon>Candolleomyces</taxon>
    </lineage>
</organism>
<name>A0A9W8J830_9AGAR</name>
<dbReference type="EMBL" id="JANBPK010000890">
    <property type="protein sequence ID" value="KAJ2929179.1"/>
    <property type="molecule type" value="Genomic_DNA"/>
</dbReference>
<protein>
    <submittedName>
        <fullName evidence="2">Uncharacterized protein</fullName>
    </submittedName>
</protein>
<evidence type="ECO:0000313" key="2">
    <source>
        <dbReference type="EMBL" id="KAJ2929179.1"/>
    </source>
</evidence>
<reference evidence="2" key="1">
    <citation type="submission" date="2022-06" db="EMBL/GenBank/DDBJ databases">
        <title>Genome Sequence of Candolleomyces eurysporus.</title>
        <authorList>
            <person name="Buettner E."/>
        </authorList>
    </citation>
    <scope>NUCLEOTIDE SEQUENCE</scope>
    <source>
        <strain evidence="2">VTCC 930004</strain>
    </source>
</reference>
<feature type="compositionally biased region" description="Acidic residues" evidence="1">
    <location>
        <begin position="129"/>
        <end position="154"/>
    </location>
</feature>
<sequence length="274" mass="30613">MGVHVSTAHALLIQSKLPTSLWAEVICFSVWLHNRQFTTSVLTLKTPYKIVTRSKPNLLMLHPWEAKVLVKDPKATLHFPQEDDNQPGEYAANNNVVLPPSPPPNPPPSQPSIDYREEDGDNKIPPLMEDLDDKDNRDEEDDEEIEKELLQGEEDNTSRMCRNVAPPPGFYTELNQEAQGRGAKVPQPYTPKEAALAALITEINKILGQEGVSVGANQDLVSALTMAMAASQDLDSPTFEEAMAGEEKEKWMEAIREEMAQIEKMHTYDVVEVD</sequence>
<dbReference type="OrthoDB" id="3015170at2759"/>
<dbReference type="AlphaFoldDB" id="A0A9W8J830"/>
<accession>A0A9W8J830</accession>
<feature type="non-terminal residue" evidence="2">
    <location>
        <position position="1"/>
    </location>
</feature>
<comment type="caution">
    <text evidence="2">The sequence shown here is derived from an EMBL/GenBank/DDBJ whole genome shotgun (WGS) entry which is preliminary data.</text>
</comment>
<feature type="compositionally biased region" description="Pro residues" evidence="1">
    <location>
        <begin position="99"/>
        <end position="110"/>
    </location>
</feature>
<proteinExistence type="predicted"/>
<feature type="region of interest" description="Disordered" evidence="1">
    <location>
        <begin position="78"/>
        <end position="154"/>
    </location>
</feature>
<dbReference type="Proteomes" id="UP001140091">
    <property type="component" value="Unassembled WGS sequence"/>
</dbReference>
<gene>
    <name evidence="2" type="ORF">H1R20_g7916</name>
</gene>
<evidence type="ECO:0000256" key="1">
    <source>
        <dbReference type="SAM" id="MobiDB-lite"/>
    </source>
</evidence>
<evidence type="ECO:0000313" key="3">
    <source>
        <dbReference type="Proteomes" id="UP001140091"/>
    </source>
</evidence>